<accession>A0AAW2JCL6</accession>
<sequence length="375" mass="42192">MLHMEEVYVVPDRHIRYAAQKILRDQDAITREKLEDLKVGLGNNTHIDVMLQSLPLFYDPFIINYNKNRLQKSINKLINILVKNEATTHKSAPVVLVRDVSTSKAKGKKTGRWKRKKRQGKAIAATASATGAATALVGIGKGKGTVSGSQRSRANDVCMHCQGKEHWKRECPQLLSNPSVPVLYRSTRESRPPNRYGFLGLTTQLDNDPLTYGAVILEIDSDKWNEAMRSKIDSMGSNQVWILVDLPKGVKLARCKWLYKHKHGANGEVTSFKARLIEEEIYMNQPEGSLPLEKNRRSVVSKDPSMATNKFPEAGTHILIKLFGVMISSRTNDILLIGNNVKMLGDIRAWLSAQFSMKDMEIQDGELKMRIPSNE</sequence>
<dbReference type="EMBL" id="JACGWK010001217">
    <property type="protein sequence ID" value="KAL0292112.1"/>
    <property type="molecule type" value="Genomic_DNA"/>
</dbReference>
<gene>
    <name evidence="1" type="ORF">Sangu_3257200</name>
</gene>
<evidence type="ECO:0008006" key="2">
    <source>
        <dbReference type="Google" id="ProtNLM"/>
    </source>
</evidence>
<dbReference type="GO" id="GO:0003676">
    <property type="term" value="F:nucleic acid binding"/>
    <property type="evidence" value="ECO:0007669"/>
    <property type="project" value="InterPro"/>
</dbReference>
<proteinExistence type="predicted"/>
<name>A0AAW2JCL6_9LAMI</name>
<evidence type="ECO:0000313" key="1">
    <source>
        <dbReference type="EMBL" id="KAL0292112.1"/>
    </source>
</evidence>
<dbReference type="SUPFAM" id="SSF57756">
    <property type="entry name" value="Retrovirus zinc finger-like domains"/>
    <property type="match status" value="1"/>
</dbReference>
<reference evidence="1" key="1">
    <citation type="submission" date="2020-06" db="EMBL/GenBank/DDBJ databases">
        <authorList>
            <person name="Li T."/>
            <person name="Hu X."/>
            <person name="Zhang T."/>
            <person name="Song X."/>
            <person name="Zhang H."/>
            <person name="Dai N."/>
            <person name="Sheng W."/>
            <person name="Hou X."/>
            <person name="Wei L."/>
        </authorList>
    </citation>
    <scope>NUCLEOTIDE SEQUENCE</scope>
    <source>
        <strain evidence="1">G01</strain>
        <tissue evidence="1">Leaf</tissue>
    </source>
</reference>
<dbReference type="InterPro" id="IPR036875">
    <property type="entry name" value="Znf_CCHC_sf"/>
</dbReference>
<dbReference type="AlphaFoldDB" id="A0AAW2JCL6"/>
<dbReference type="Gene3D" id="4.10.60.10">
    <property type="entry name" value="Zinc finger, CCHC-type"/>
    <property type="match status" value="1"/>
</dbReference>
<organism evidence="1">
    <name type="scientific">Sesamum angustifolium</name>
    <dbReference type="NCBI Taxonomy" id="2727405"/>
    <lineage>
        <taxon>Eukaryota</taxon>
        <taxon>Viridiplantae</taxon>
        <taxon>Streptophyta</taxon>
        <taxon>Embryophyta</taxon>
        <taxon>Tracheophyta</taxon>
        <taxon>Spermatophyta</taxon>
        <taxon>Magnoliopsida</taxon>
        <taxon>eudicotyledons</taxon>
        <taxon>Gunneridae</taxon>
        <taxon>Pentapetalae</taxon>
        <taxon>asterids</taxon>
        <taxon>lamiids</taxon>
        <taxon>Lamiales</taxon>
        <taxon>Pedaliaceae</taxon>
        <taxon>Sesamum</taxon>
    </lineage>
</organism>
<feature type="non-terminal residue" evidence="1">
    <location>
        <position position="375"/>
    </location>
</feature>
<comment type="caution">
    <text evidence="1">The sequence shown here is derived from an EMBL/GenBank/DDBJ whole genome shotgun (WGS) entry which is preliminary data.</text>
</comment>
<reference evidence="1" key="2">
    <citation type="journal article" date="2024" name="Plant">
        <title>Genomic evolution and insights into agronomic trait innovations of Sesamum species.</title>
        <authorList>
            <person name="Miao H."/>
            <person name="Wang L."/>
            <person name="Qu L."/>
            <person name="Liu H."/>
            <person name="Sun Y."/>
            <person name="Le M."/>
            <person name="Wang Q."/>
            <person name="Wei S."/>
            <person name="Zheng Y."/>
            <person name="Lin W."/>
            <person name="Duan Y."/>
            <person name="Cao H."/>
            <person name="Xiong S."/>
            <person name="Wang X."/>
            <person name="Wei L."/>
            <person name="Li C."/>
            <person name="Ma Q."/>
            <person name="Ju M."/>
            <person name="Zhao R."/>
            <person name="Li G."/>
            <person name="Mu C."/>
            <person name="Tian Q."/>
            <person name="Mei H."/>
            <person name="Zhang T."/>
            <person name="Gao T."/>
            <person name="Zhang H."/>
        </authorList>
    </citation>
    <scope>NUCLEOTIDE SEQUENCE</scope>
    <source>
        <strain evidence="1">G01</strain>
    </source>
</reference>
<protein>
    <recommendedName>
        <fullName evidence="2">Gag-pol polyprotein</fullName>
    </recommendedName>
</protein>
<dbReference type="GO" id="GO:0008270">
    <property type="term" value="F:zinc ion binding"/>
    <property type="evidence" value="ECO:0007669"/>
    <property type="project" value="InterPro"/>
</dbReference>